<comment type="similarity">
    <text evidence="3">Belongs to the ustYa family.</text>
</comment>
<evidence type="ECO:0000256" key="1">
    <source>
        <dbReference type="ARBA" id="ARBA00004685"/>
    </source>
</evidence>
<dbReference type="Pfam" id="PF11807">
    <property type="entry name" value="UstYa"/>
    <property type="match status" value="1"/>
</dbReference>
<dbReference type="AlphaFoldDB" id="A0AAD7G2P7"/>
<proteinExistence type="inferred from homology"/>
<sequence length="250" mass="28362">MTSPRILSALLSAVLISLSLSSILFTYNLFNYVRAAVSQVPLPVGKAYQEPRDPHSYSYVGDDFPLMLPGVPLGDAVRMTVEESVHYSLRPEDRAAWYAAFPDGVGTVRLGSHHRTFFVSMYHELHCLQQFRDILVEPSPKVAWGHLHHCLNYLRERALCQADLTLEPGDFTKRDFSQDRVGATHICRDWTAVISKVDENWNDWVSVWKEFHNVTQLDTSPDSSRLTAVILEPHAISFFGDRKSPSFRGT</sequence>
<evidence type="ECO:0000313" key="5">
    <source>
        <dbReference type="Proteomes" id="UP001221142"/>
    </source>
</evidence>
<reference evidence="4" key="1">
    <citation type="submission" date="2023-03" db="EMBL/GenBank/DDBJ databases">
        <title>Massive genome expansion in bonnet fungi (Mycena s.s.) driven by repeated elements and novel gene families across ecological guilds.</title>
        <authorList>
            <consortium name="Lawrence Berkeley National Laboratory"/>
            <person name="Harder C.B."/>
            <person name="Miyauchi S."/>
            <person name="Viragh M."/>
            <person name="Kuo A."/>
            <person name="Thoen E."/>
            <person name="Andreopoulos B."/>
            <person name="Lu D."/>
            <person name="Skrede I."/>
            <person name="Drula E."/>
            <person name="Henrissat B."/>
            <person name="Morin E."/>
            <person name="Kohler A."/>
            <person name="Barry K."/>
            <person name="LaButti K."/>
            <person name="Morin E."/>
            <person name="Salamov A."/>
            <person name="Lipzen A."/>
            <person name="Mereny Z."/>
            <person name="Hegedus B."/>
            <person name="Baldrian P."/>
            <person name="Stursova M."/>
            <person name="Weitz H."/>
            <person name="Taylor A."/>
            <person name="Grigoriev I.V."/>
            <person name="Nagy L.G."/>
            <person name="Martin F."/>
            <person name="Kauserud H."/>
        </authorList>
    </citation>
    <scope>NUCLEOTIDE SEQUENCE</scope>
    <source>
        <strain evidence="4">9284</strain>
    </source>
</reference>
<dbReference type="GO" id="GO:0043386">
    <property type="term" value="P:mycotoxin biosynthetic process"/>
    <property type="evidence" value="ECO:0007669"/>
    <property type="project" value="InterPro"/>
</dbReference>
<protein>
    <recommendedName>
        <fullName evidence="6">Oxidase ustYa</fullName>
    </recommendedName>
</protein>
<comment type="pathway">
    <text evidence="1">Mycotoxin biosynthesis.</text>
</comment>
<evidence type="ECO:0008006" key="6">
    <source>
        <dbReference type="Google" id="ProtNLM"/>
    </source>
</evidence>
<dbReference type="InterPro" id="IPR021765">
    <property type="entry name" value="UstYa-like"/>
</dbReference>
<dbReference type="PANTHER" id="PTHR33365">
    <property type="entry name" value="YALI0B05434P"/>
    <property type="match status" value="1"/>
</dbReference>
<evidence type="ECO:0000256" key="3">
    <source>
        <dbReference type="ARBA" id="ARBA00035112"/>
    </source>
</evidence>
<comment type="caution">
    <text evidence="4">The sequence shown here is derived from an EMBL/GenBank/DDBJ whole genome shotgun (WGS) entry which is preliminary data.</text>
</comment>
<organism evidence="4 5">
    <name type="scientific">Roridomyces roridus</name>
    <dbReference type="NCBI Taxonomy" id="1738132"/>
    <lineage>
        <taxon>Eukaryota</taxon>
        <taxon>Fungi</taxon>
        <taxon>Dikarya</taxon>
        <taxon>Basidiomycota</taxon>
        <taxon>Agaricomycotina</taxon>
        <taxon>Agaricomycetes</taxon>
        <taxon>Agaricomycetidae</taxon>
        <taxon>Agaricales</taxon>
        <taxon>Marasmiineae</taxon>
        <taxon>Mycenaceae</taxon>
        <taxon>Roridomyces</taxon>
    </lineage>
</organism>
<dbReference type="GO" id="GO:0016491">
    <property type="term" value="F:oxidoreductase activity"/>
    <property type="evidence" value="ECO:0007669"/>
    <property type="project" value="UniProtKB-KW"/>
</dbReference>
<name>A0AAD7G2P7_9AGAR</name>
<dbReference type="EMBL" id="JARKIF010000001">
    <property type="protein sequence ID" value="KAJ7650624.1"/>
    <property type="molecule type" value="Genomic_DNA"/>
</dbReference>
<gene>
    <name evidence="4" type="ORF">FB45DRAFT_21346</name>
</gene>
<accession>A0AAD7G2P7</accession>
<evidence type="ECO:0000256" key="2">
    <source>
        <dbReference type="ARBA" id="ARBA00023002"/>
    </source>
</evidence>
<dbReference type="PANTHER" id="PTHR33365:SF11">
    <property type="entry name" value="TAT PATHWAY SIGNAL SEQUENCE"/>
    <property type="match status" value="1"/>
</dbReference>
<keyword evidence="5" id="KW-1185">Reference proteome</keyword>
<keyword evidence="2" id="KW-0560">Oxidoreductase</keyword>
<evidence type="ECO:0000313" key="4">
    <source>
        <dbReference type="EMBL" id="KAJ7650624.1"/>
    </source>
</evidence>
<dbReference type="Proteomes" id="UP001221142">
    <property type="component" value="Unassembled WGS sequence"/>
</dbReference>